<feature type="transmembrane region" description="Helical" evidence="1">
    <location>
        <begin position="154"/>
        <end position="171"/>
    </location>
</feature>
<dbReference type="InterPro" id="IPR002656">
    <property type="entry name" value="Acyl_transf_3_dom"/>
</dbReference>
<keyword evidence="3" id="KW-0808">Transferase</keyword>
<feature type="transmembrane region" description="Helical" evidence="1">
    <location>
        <begin position="78"/>
        <end position="101"/>
    </location>
</feature>
<feature type="transmembrane region" description="Helical" evidence="1">
    <location>
        <begin position="307"/>
        <end position="328"/>
    </location>
</feature>
<reference evidence="4" key="1">
    <citation type="submission" date="2016-10" db="EMBL/GenBank/DDBJ databases">
        <authorList>
            <person name="Varghese N."/>
            <person name="Submissions S."/>
        </authorList>
    </citation>
    <scope>NUCLEOTIDE SEQUENCE [LARGE SCALE GENOMIC DNA]</scope>
    <source>
        <strain evidence="4">DSM 1565</strain>
    </source>
</reference>
<protein>
    <submittedName>
        <fullName evidence="3">Peptidoglycan/LPS O-acetylase OafA/YrhL, contains acyltransferase and SGNH-hydrolase domains</fullName>
    </submittedName>
</protein>
<evidence type="ECO:0000256" key="1">
    <source>
        <dbReference type="SAM" id="Phobius"/>
    </source>
</evidence>
<dbReference type="PANTHER" id="PTHR23028:SF131">
    <property type="entry name" value="BLR2367 PROTEIN"/>
    <property type="match status" value="1"/>
</dbReference>
<keyword evidence="1" id="KW-1133">Transmembrane helix</keyword>
<dbReference type="GO" id="GO:0016747">
    <property type="term" value="F:acyltransferase activity, transferring groups other than amino-acyl groups"/>
    <property type="evidence" value="ECO:0007669"/>
    <property type="project" value="InterPro"/>
</dbReference>
<keyword evidence="3" id="KW-0378">Hydrolase</keyword>
<keyword evidence="1" id="KW-0812">Transmembrane</keyword>
<dbReference type="GO" id="GO:0016787">
    <property type="term" value="F:hydrolase activity"/>
    <property type="evidence" value="ECO:0007669"/>
    <property type="project" value="UniProtKB-KW"/>
</dbReference>
<feature type="transmembrane region" description="Helical" evidence="1">
    <location>
        <begin position="207"/>
        <end position="224"/>
    </location>
</feature>
<keyword evidence="4" id="KW-1185">Reference proteome</keyword>
<dbReference type="Proteomes" id="UP000199423">
    <property type="component" value="Unassembled WGS sequence"/>
</dbReference>
<feature type="transmembrane region" description="Helical" evidence="1">
    <location>
        <begin position="48"/>
        <end position="66"/>
    </location>
</feature>
<dbReference type="Pfam" id="PF01757">
    <property type="entry name" value="Acyl_transf_3"/>
    <property type="match status" value="1"/>
</dbReference>
<evidence type="ECO:0000313" key="4">
    <source>
        <dbReference type="Proteomes" id="UP000199423"/>
    </source>
</evidence>
<sequence length="355" mass="38386">MSPEANSFGVLRLLMATFVLISHSYLYAAGTDAAEPLQPWLGRSLGEYAVQVFFILSGVLVAQSFDRSRSILNFAAARVLRIFPALIVCVAVTAFVLGPMVSRLTVGEYFADIGLYAYVAKTLALTTGAAPLPGVFETLPYAGYVNSSLWTLKYEVLCYVILAALGVAGLFEERWRKLAIAGLAVLVGTVTLGLPAEAEAYGFSDNLRYFIVFFFSGVLAYIARRHLIIHGAALAPLAVLFVCLAKTPLAEISAALFLGYAALWLATKALGLLRAVCNKFDASYGIYIFAGPTQQTLLWLMPGLPPVWLSLVAFAIVLPTAIVSWIVIEKPAMKLRSLITARLRKREPVAPLPAT</sequence>
<dbReference type="STRING" id="51670.SAMN04488557_2131"/>
<name>A0A1I7NGQ7_9HYPH</name>
<dbReference type="GO" id="GO:0000271">
    <property type="term" value="P:polysaccharide biosynthetic process"/>
    <property type="evidence" value="ECO:0007669"/>
    <property type="project" value="TreeGrafter"/>
</dbReference>
<dbReference type="EMBL" id="FPCH01000002">
    <property type="protein sequence ID" value="SFV33845.1"/>
    <property type="molecule type" value="Genomic_DNA"/>
</dbReference>
<gene>
    <name evidence="3" type="ORF">SAMN04488557_2131</name>
</gene>
<feature type="transmembrane region" description="Helical" evidence="1">
    <location>
        <begin position="178"/>
        <end position="195"/>
    </location>
</feature>
<feature type="transmembrane region" description="Helical" evidence="1">
    <location>
        <begin position="9"/>
        <end position="28"/>
    </location>
</feature>
<dbReference type="GO" id="GO:0016020">
    <property type="term" value="C:membrane"/>
    <property type="evidence" value="ECO:0007669"/>
    <property type="project" value="TreeGrafter"/>
</dbReference>
<proteinExistence type="predicted"/>
<dbReference type="AlphaFoldDB" id="A0A1I7NGQ7"/>
<organism evidence="3 4">
    <name type="scientific">Hyphomicrobium facile</name>
    <dbReference type="NCBI Taxonomy" id="51670"/>
    <lineage>
        <taxon>Bacteria</taxon>
        <taxon>Pseudomonadati</taxon>
        <taxon>Pseudomonadota</taxon>
        <taxon>Alphaproteobacteria</taxon>
        <taxon>Hyphomicrobiales</taxon>
        <taxon>Hyphomicrobiaceae</taxon>
        <taxon>Hyphomicrobium</taxon>
    </lineage>
</organism>
<keyword evidence="3" id="KW-0012">Acyltransferase</keyword>
<evidence type="ECO:0000313" key="3">
    <source>
        <dbReference type="EMBL" id="SFV33845.1"/>
    </source>
</evidence>
<feature type="transmembrane region" description="Helical" evidence="1">
    <location>
        <begin position="284"/>
        <end position="301"/>
    </location>
</feature>
<dbReference type="InterPro" id="IPR050879">
    <property type="entry name" value="Acyltransferase_3"/>
</dbReference>
<feature type="transmembrane region" description="Helical" evidence="1">
    <location>
        <begin position="231"/>
        <end position="249"/>
    </location>
</feature>
<feature type="domain" description="Acyltransferase 3" evidence="2">
    <location>
        <begin position="9"/>
        <end position="323"/>
    </location>
</feature>
<feature type="transmembrane region" description="Helical" evidence="1">
    <location>
        <begin position="255"/>
        <end position="277"/>
    </location>
</feature>
<dbReference type="PANTHER" id="PTHR23028">
    <property type="entry name" value="ACETYLTRANSFERASE"/>
    <property type="match status" value="1"/>
</dbReference>
<evidence type="ECO:0000259" key="2">
    <source>
        <dbReference type="Pfam" id="PF01757"/>
    </source>
</evidence>
<keyword evidence="1" id="KW-0472">Membrane</keyword>
<accession>A0A1I7NGQ7</accession>